<evidence type="ECO:0000256" key="5">
    <source>
        <dbReference type="ARBA" id="ARBA00023239"/>
    </source>
</evidence>
<gene>
    <name evidence="7" type="ORF">DCC39_18150</name>
</gene>
<reference evidence="7 8" key="1">
    <citation type="submission" date="2018-04" db="EMBL/GenBank/DDBJ databases">
        <title>Camelliibacillus theae gen. nov., sp. nov., isolated from Pu'er tea.</title>
        <authorList>
            <person name="Niu L."/>
        </authorList>
    </citation>
    <scope>NUCLEOTIDE SEQUENCE [LARGE SCALE GENOMIC DNA]</scope>
    <source>
        <strain evidence="7 8">T8</strain>
    </source>
</reference>
<dbReference type="EMBL" id="QCZG01000071">
    <property type="protein sequence ID" value="PWA05309.1"/>
    <property type="molecule type" value="Genomic_DNA"/>
</dbReference>
<dbReference type="AlphaFoldDB" id="A0A2U1JJZ3"/>
<evidence type="ECO:0000256" key="2">
    <source>
        <dbReference type="ARBA" id="ARBA00022617"/>
    </source>
</evidence>
<organism evidence="7 8">
    <name type="scientific">Pueribacillus theae</name>
    <dbReference type="NCBI Taxonomy" id="2171751"/>
    <lineage>
        <taxon>Bacteria</taxon>
        <taxon>Bacillati</taxon>
        <taxon>Bacillota</taxon>
        <taxon>Bacilli</taxon>
        <taxon>Bacillales</taxon>
        <taxon>Bacillaceae</taxon>
        <taxon>Pueribacillus</taxon>
    </lineage>
</organism>
<evidence type="ECO:0008006" key="9">
    <source>
        <dbReference type="Google" id="ProtNLM"/>
    </source>
</evidence>
<name>A0A2U1JJZ3_9BACI</name>
<accession>A0A2U1JJZ3</accession>
<evidence type="ECO:0000256" key="6">
    <source>
        <dbReference type="ARBA" id="ARBA00034312"/>
    </source>
</evidence>
<evidence type="ECO:0000313" key="7">
    <source>
        <dbReference type="EMBL" id="PWA05309.1"/>
    </source>
</evidence>
<dbReference type="Proteomes" id="UP000245998">
    <property type="component" value="Unassembled WGS sequence"/>
</dbReference>
<dbReference type="Pfam" id="PF13816">
    <property type="entry name" value="Dehydratase_hem"/>
    <property type="match status" value="1"/>
</dbReference>
<sequence length="332" mass="38429">MSLTAWTTTFSSDATHIIFAQFGIQVKEKNQSLQYVKTITESFQLPNGPNHFDLSVFVDSESYHNHLFMAYWKNPQNYQAWLNHPHVQKWCSGNLIDKHSEVGFFSEVATIPITHFETIHSRNNNDSGVTNFTSLEETKTHAYWGSMRDRIPVSASSDLKGEYGNKLILKEKETFGKRIKVMAPNNLCLIRTAQDWSHCSEEQKKTYLNLIQPALNKAHRFLENHPDDTGCISARLIQEIDSDGKRLEKTSVIGYFQSLYHLERWTHEHATHKALFGTFAEMLKRHNFNVDLSLWHEVSVLQSKDLELEYVNCHPKTGFLPFFETNEVSIVY</sequence>
<evidence type="ECO:0000256" key="1">
    <source>
        <dbReference type="ARBA" id="ARBA00001970"/>
    </source>
</evidence>
<comment type="similarity">
    <text evidence="6">Belongs to the heme-containing dehydratase family.</text>
</comment>
<dbReference type="RefSeq" id="WP_116556298.1">
    <property type="nucleotide sequence ID" value="NZ_QCZG01000071.1"/>
</dbReference>
<keyword evidence="2" id="KW-0349">Heme</keyword>
<evidence type="ECO:0000256" key="4">
    <source>
        <dbReference type="ARBA" id="ARBA00023004"/>
    </source>
</evidence>
<evidence type="ECO:0000256" key="3">
    <source>
        <dbReference type="ARBA" id="ARBA00022723"/>
    </source>
</evidence>
<comment type="caution">
    <text evidence="7">The sequence shown here is derived from an EMBL/GenBank/DDBJ whole genome shotgun (WGS) entry which is preliminary data.</text>
</comment>
<proteinExistence type="inferred from homology"/>
<evidence type="ECO:0000313" key="8">
    <source>
        <dbReference type="Proteomes" id="UP000245998"/>
    </source>
</evidence>
<dbReference type="GO" id="GO:0016829">
    <property type="term" value="F:lyase activity"/>
    <property type="evidence" value="ECO:0007669"/>
    <property type="project" value="UniProtKB-KW"/>
</dbReference>
<keyword evidence="3" id="KW-0479">Metal-binding</keyword>
<comment type="cofactor">
    <cofactor evidence="1">
        <name>heme b</name>
        <dbReference type="ChEBI" id="CHEBI:60344"/>
    </cofactor>
</comment>
<protein>
    <recommendedName>
        <fullName evidence="9">Phenylacetaldoxime dehydratase</fullName>
    </recommendedName>
</protein>
<dbReference type="OrthoDB" id="3807625at2"/>
<keyword evidence="5" id="KW-0456">Lyase</keyword>
<dbReference type="InterPro" id="IPR025702">
    <property type="entry name" value="OXD"/>
</dbReference>
<dbReference type="GO" id="GO:0046872">
    <property type="term" value="F:metal ion binding"/>
    <property type="evidence" value="ECO:0007669"/>
    <property type="project" value="UniProtKB-KW"/>
</dbReference>
<keyword evidence="4" id="KW-0408">Iron</keyword>
<keyword evidence="8" id="KW-1185">Reference proteome</keyword>